<feature type="non-terminal residue" evidence="8">
    <location>
        <position position="1"/>
    </location>
</feature>
<evidence type="ECO:0000256" key="1">
    <source>
        <dbReference type="ARBA" id="ARBA00004123"/>
    </source>
</evidence>
<evidence type="ECO:0000313" key="8">
    <source>
        <dbReference type="RefSeq" id="XP_006816646.1"/>
    </source>
</evidence>
<dbReference type="RefSeq" id="XP_006816646.1">
    <property type="nucleotide sequence ID" value="XM_006816583.1"/>
</dbReference>
<evidence type="ECO:0000259" key="6">
    <source>
        <dbReference type="SMART" id="SM00576"/>
    </source>
</evidence>
<dbReference type="Proteomes" id="UP000694865">
    <property type="component" value="Unplaced"/>
</dbReference>
<evidence type="ECO:0000256" key="3">
    <source>
        <dbReference type="ARBA" id="ARBA00023163"/>
    </source>
</evidence>
<dbReference type="PANTHER" id="PTHR28598:SF1">
    <property type="entry name" value="STAGA COMPLEX 65 SUBUNIT GAMMA"/>
    <property type="match status" value="1"/>
</dbReference>
<comment type="subcellular location">
    <subcellularLocation>
        <location evidence="1">Nucleus</location>
    </subcellularLocation>
</comment>
<keyword evidence="2" id="KW-0805">Transcription regulation</keyword>
<dbReference type="InterPro" id="IPR039460">
    <property type="entry name" value="SUPT7L/Spt7"/>
</dbReference>
<dbReference type="InterPro" id="IPR009072">
    <property type="entry name" value="Histone-fold"/>
</dbReference>
<dbReference type="GeneID" id="102803188"/>
<dbReference type="InterPro" id="IPR006565">
    <property type="entry name" value="BTP"/>
</dbReference>
<evidence type="ECO:0000256" key="5">
    <source>
        <dbReference type="SAM" id="MobiDB-lite"/>
    </source>
</evidence>
<evidence type="ECO:0000256" key="4">
    <source>
        <dbReference type="ARBA" id="ARBA00023242"/>
    </source>
</evidence>
<accession>A0ABM0M9F5</accession>
<dbReference type="PANTHER" id="PTHR28598">
    <property type="entry name" value="STAGA COMPLEX 65 SUBUNIT GAMMA"/>
    <property type="match status" value="1"/>
</dbReference>
<name>A0ABM0M9F5_SACKO</name>
<gene>
    <name evidence="8" type="primary">LOC102803188</name>
</gene>
<sequence>RSEEKELPRLPTLPTLPQTARPVKPWDSAERLQHDTIELDESTVRQMTRRSVATICAHAGFENCQESVLETLTDVLTDYNQKICKLLRVAVDREARTGTTGFQVSIVMQIRYIAMQIIESSFVQIS</sequence>
<proteinExistence type="predicted"/>
<keyword evidence="4" id="KW-0539">Nucleus</keyword>
<dbReference type="Pfam" id="PF07524">
    <property type="entry name" value="Bromo_TP"/>
    <property type="match status" value="1"/>
</dbReference>
<evidence type="ECO:0000256" key="2">
    <source>
        <dbReference type="ARBA" id="ARBA00023015"/>
    </source>
</evidence>
<keyword evidence="3" id="KW-0804">Transcription</keyword>
<dbReference type="Gene3D" id="1.10.20.10">
    <property type="entry name" value="Histone, subunit A"/>
    <property type="match status" value="1"/>
</dbReference>
<protein>
    <submittedName>
        <fullName evidence="8">STAGA complex 65 subunit gamma-like</fullName>
    </submittedName>
</protein>
<dbReference type="SMART" id="SM00576">
    <property type="entry name" value="BTP"/>
    <property type="match status" value="1"/>
</dbReference>
<evidence type="ECO:0000313" key="7">
    <source>
        <dbReference type="Proteomes" id="UP000694865"/>
    </source>
</evidence>
<keyword evidence="7" id="KW-1185">Reference proteome</keyword>
<feature type="region of interest" description="Disordered" evidence="5">
    <location>
        <begin position="1"/>
        <end position="25"/>
    </location>
</feature>
<feature type="domain" description="Bromodomain associated" evidence="6">
    <location>
        <begin position="41"/>
        <end position="124"/>
    </location>
</feature>
<dbReference type="CDD" id="cd06847">
    <property type="entry name" value="HFD_SUPT7L"/>
    <property type="match status" value="1"/>
</dbReference>
<organism evidence="7 8">
    <name type="scientific">Saccoglossus kowalevskii</name>
    <name type="common">Acorn worm</name>
    <dbReference type="NCBI Taxonomy" id="10224"/>
    <lineage>
        <taxon>Eukaryota</taxon>
        <taxon>Metazoa</taxon>
        <taxon>Hemichordata</taxon>
        <taxon>Enteropneusta</taxon>
        <taxon>Harrimaniidae</taxon>
        <taxon>Saccoglossus</taxon>
    </lineage>
</organism>
<reference evidence="8" key="1">
    <citation type="submission" date="2025-08" db="UniProtKB">
        <authorList>
            <consortium name="RefSeq"/>
        </authorList>
    </citation>
    <scope>IDENTIFICATION</scope>
    <source>
        <tissue evidence="8">Testes</tissue>
    </source>
</reference>